<protein>
    <submittedName>
        <fullName evidence="2">Uncharacterized protein</fullName>
    </submittedName>
</protein>
<accession>A0A1J0KRD9</accession>
<feature type="transmembrane region" description="Helical" evidence="1">
    <location>
        <begin position="179"/>
        <end position="204"/>
    </location>
</feature>
<gene>
    <name evidence="2" type="ORF">KX01_1512</name>
</gene>
<dbReference type="KEGG" id="frc:KX01_1512"/>
<keyword evidence="1" id="KW-0472">Membrane</keyword>
<keyword evidence="3" id="KW-1185">Reference proteome</keyword>
<sequence>MEALKYSLKLLLNIFLTFIVFRRERSTPAMRRFCFLLTAIIITIGSLYVYSTPLFTTSTTALAILVIIAFYFALSFRLLILTVILTVCLSMPGIYYVVTDSDEVKTELSMLSTYGSIIRGTFDSTTDFSSETLQTIGDAFDNDSIRDFFLNMSNSVKEAKASGQQSDTYNYTKILQKNLIMMLIVFSVLLSALTSYICVIFSHLEYNRYLKIRDLDTLNRNNKNIATSKTS</sequence>
<evidence type="ECO:0000256" key="1">
    <source>
        <dbReference type="SAM" id="Phobius"/>
    </source>
</evidence>
<dbReference type="RefSeq" id="WP_071664394.1">
    <property type="nucleotide sequence ID" value="NZ_CP009654.1"/>
</dbReference>
<dbReference type="EMBL" id="CP009654">
    <property type="protein sequence ID" value="APC96266.1"/>
    <property type="molecule type" value="Genomic_DNA"/>
</dbReference>
<organism evidence="2 3">
    <name type="scientific">Francisella frigiditurris</name>
    <dbReference type="NCBI Taxonomy" id="1542390"/>
    <lineage>
        <taxon>Bacteria</taxon>
        <taxon>Pseudomonadati</taxon>
        <taxon>Pseudomonadota</taxon>
        <taxon>Gammaproteobacteria</taxon>
        <taxon>Thiotrichales</taxon>
        <taxon>Francisellaceae</taxon>
        <taxon>Francisella</taxon>
    </lineage>
</organism>
<evidence type="ECO:0000313" key="2">
    <source>
        <dbReference type="EMBL" id="APC96266.1"/>
    </source>
</evidence>
<evidence type="ECO:0000313" key="3">
    <source>
        <dbReference type="Proteomes" id="UP000182521"/>
    </source>
</evidence>
<proteinExistence type="predicted"/>
<keyword evidence="1" id="KW-1133">Transmembrane helix</keyword>
<feature type="transmembrane region" description="Helical" evidence="1">
    <location>
        <begin position="33"/>
        <end position="50"/>
    </location>
</feature>
<dbReference type="Proteomes" id="UP000182521">
    <property type="component" value="Chromosome"/>
</dbReference>
<feature type="transmembrane region" description="Helical" evidence="1">
    <location>
        <begin position="79"/>
        <end position="98"/>
    </location>
</feature>
<keyword evidence="1" id="KW-0812">Transmembrane</keyword>
<dbReference type="STRING" id="1542390.KX01_1512"/>
<name>A0A1J0KRD9_9GAMM</name>
<reference evidence="3" key="1">
    <citation type="submission" date="2014-10" db="EMBL/GenBank/DDBJ databases">
        <authorList>
            <person name="Kuske C.R."/>
            <person name="Challacombe J.F."/>
            <person name="Daligault H.E."/>
            <person name="Davenport K.W."/>
            <person name="Johnson S.L."/>
            <person name="Siddaramappa S."/>
            <person name="Petersen J.M."/>
        </authorList>
    </citation>
    <scope>NUCLEOTIDE SEQUENCE [LARGE SCALE GENOMIC DNA]</scope>
    <source>
        <strain evidence="3">CA97-1460</strain>
    </source>
</reference>
<feature type="transmembrane region" description="Helical" evidence="1">
    <location>
        <begin position="56"/>
        <end position="74"/>
    </location>
</feature>
<dbReference type="AlphaFoldDB" id="A0A1J0KRD9"/>